<feature type="compositionally biased region" description="Basic residues" evidence="7">
    <location>
        <begin position="863"/>
        <end position="878"/>
    </location>
</feature>
<proteinExistence type="predicted"/>
<dbReference type="PANTHER" id="PTHR46200:SF1">
    <property type="entry name" value="GATOR COMPLEX PROTEIN WDR24"/>
    <property type="match status" value="1"/>
</dbReference>
<feature type="compositionally biased region" description="Low complexity" evidence="7">
    <location>
        <begin position="879"/>
        <end position="895"/>
    </location>
</feature>
<dbReference type="InterPro" id="IPR036322">
    <property type="entry name" value="WD40_repeat_dom_sf"/>
</dbReference>
<keyword evidence="2" id="KW-0479">Metal-binding</keyword>
<feature type="compositionally biased region" description="Basic and acidic residues" evidence="7">
    <location>
        <begin position="932"/>
        <end position="944"/>
    </location>
</feature>
<dbReference type="SMART" id="SM00320">
    <property type="entry name" value="WD40"/>
    <property type="match status" value="4"/>
</dbReference>
<keyword evidence="9" id="KW-1185">Reference proteome</keyword>
<feature type="compositionally biased region" description="Low complexity" evidence="7">
    <location>
        <begin position="679"/>
        <end position="690"/>
    </location>
</feature>
<dbReference type="InterPro" id="IPR037590">
    <property type="entry name" value="WDR24"/>
</dbReference>
<dbReference type="GO" id="GO:0005774">
    <property type="term" value="C:vacuolar membrane"/>
    <property type="evidence" value="ECO:0007669"/>
    <property type="project" value="TreeGrafter"/>
</dbReference>
<dbReference type="EMBL" id="KN839865">
    <property type="protein sequence ID" value="KIJ61068.1"/>
    <property type="molecule type" value="Genomic_DNA"/>
</dbReference>
<evidence type="ECO:0000256" key="4">
    <source>
        <dbReference type="ARBA" id="ARBA00022771"/>
    </source>
</evidence>
<feature type="compositionally biased region" description="Low complexity" evidence="7">
    <location>
        <begin position="753"/>
        <end position="764"/>
    </location>
</feature>
<dbReference type="Gene3D" id="2.130.10.10">
    <property type="entry name" value="YVTN repeat-like/Quinoprotein amine dehydrogenase"/>
    <property type="match status" value="1"/>
</dbReference>
<dbReference type="HOGENOM" id="CLU_007954_0_0_1"/>
<feature type="region of interest" description="Disordered" evidence="7">
    <location>
        <begin position="606"/>
        <end position="964"/>
    </location>
</feature>
<feature type="compositionally biased region" description="Polar residues" evidence="7">
    <location>
        <begin position="619"/>
        <end position="631"/>
    </location>
</feature>
<feature type="region of interest" description="Disordered" evidence="7">
    <location>
        <begin position="1139"/>
        <end position="1166"/>
    </location>
</feature>
<dbReference type="GO" id="GO:0008270">
    <property type="term" value="F:zinc ion binding"/>
    <property type="evidence" value="ECO:0007669"/>
    <property type="project" value="UniProtKB-KW"/>
</dbReference>
<feature type="compositionally biased region" description="Pro residues" evidence="7">
    <location>
        <begin position="896"/>
        <end position="907"/>
    </location>
</feature>
<dbReference type="OrthoDB" id="60955at2759"/>
<protein>
    <recommendedName>
        <fullName evidence="10">Restriction of telomere capping protein 1</fullName>
    </recommendedName>
</protein>
<keyword evidence="3" id="KW-0677">Repeat</keyword>
<evidence type="ECO:0000313" key="9">
    <source>
        <dbReference type="Proteomes" id="UP000053820"/>
    </source>
</evidence>
<feature type="repeat" description="WD" evidence="6">
    <location>
        <begin position="276"/>
        <end position="302"/>
    </location>
</feature>
<keyword evidence="4" id="KW-0863">Zinc-finger</keyword>
<feature type="repeat" description="WD" evidence="6">
    <location>
        <begin position="176"/>
        <end position="197"/>
    </location>
</feature>
<evidence type="ECO:0000256" key="3">
    <source>
        <dbReference type="ARBA" id="ARBA00022737"/>
    </source>
</evidence>
<feature type="compositionally biased region" description="Polar residues" evidence="7">
    <location>
        <begin position="713"/>
        <end position="734"/>
    </location>
</feature>
<dbReference type="Pfam" id="PF00400">
    <property type="entry name" value="WD40"/>
    <property type="match status" value="1"/>
</dbReference>
<feature type="compositionally biased region" description="Basic and acidic residues" evidence="7">
    <location>
        <begin position="80"/>
        <end position="91"/>
    </location>
</feature>
<dbReference type="Proteomes" id="UP000053820">
    <property type="component" value="Unassembled WGS sequence"/>
</dbReference>
<feature type="region of interest" description="Disordered" evidence="7">
    <location>
        <begin position="80"/>
        <end position="100"/>
    </location>
</feature>
<keyword evidence="5" id="KW-0862">Zinc</keyword>
<keyword evidence="1 6" id="KW-0853">WD repeat</keyword>
<reference evidence="8 9" key="1">
    <citation type="submission" date="2014-04" db="EMBL/GenBank/DDBJ databases">
        <title>Evolutionary Origins and Diversification of the Mycorrhizal Mutualists.</title>
        <authorList>
            <consortium name="DOE Joint Genome Institute"/>
            <consortium name="Mycorrhizal Genomics Consortium"/>
            <person name="Kohler A."/>
            <person name="Kuo A."/>
            <person name="Nagy L.G."/>
            <person name="Floudas D."/>
            <person name="Copeland A."/>
            <person name="Barry K.W."/>
            <person name="Cichocki N."/>
            <person name="Veneault-Fourrey C."/>
            <person name="LaButti K."/>
            <person name="Lindquist E.A."/>
            <person name="Lipzen A."/>
            <person name="Lundell T."/>
            <person name="Morin E."/>
            <person name="Murat C."/>
            <person name="Riley R."/>
            <person name="Ohm R."/>
            <person name="Sun H."/>
            <person name="Tunlid A."/>
            <person name="Henrissat B."/>
            <person name="Grigoriev I.V."/>
            <person name="Hibbett D.S."/>
            <person name="Martin F."/>
        </authorList>
    </citation>
    <scope>NUCLEOTIDE SEQUENCE [LARGE SCALE GENOMIC DNA]</scope>
    <source>
        <strain evidence="8 9">MD-312</strain>
    </source>
</reference>
<feature type="compositionally biased region" description="Pro residues" evidence="7">
    <location>
        <begin position="641"/>
        <end position="650"/>
    </location>
</feature>
<dbReference type="GO" id="GO:1904263">
    <property type="term" value="P:positive regulation of TORC1 signaling"/>
    <property type="evidence" value="ECO:0007669"/>
    <property type="project" value="TreeGrafter"/>
</dbReference>
<evidence type="ECO:0000313" key="8">
    <source>
        <dbReference type="EMBL" id="KIJ61068.1"/>
    </source>
</evidence>
<gene>
    <name evidence="8" type="ORF">HYDPIDRAFT_97184</name>
</gene>
<evidence type="ECO:0008006" key="10">
    <source>
        <dbReference type="Google" id="ProtNLM"/>
    </source>
</evidence>
<evidence type="ECO:0000256" key="5">
    <source>
        <dbReference type="ARBA" id="ARBA00022833"/>
    </source>
</evidence>
<feature type="compositionally biased region" description="Polar residues" evidence="7">
    <location>
        <begin position="651"/>
        <end position="664"/>
    </location>
</feature>
<dbReference type="AlphaFoldDB" id="A0A0C9W408"/>
<evidence type="ECO:0000256" key="7">
    <source>
        <dbReference type="SAM" id="MobiDB-lite"/>
    </source>
</evidence>
<organism evidence="8 9">
    <name type="scientific">Hydnomerulius pinastri MD-312</name>
    <dbReference type="NCBI Taxonomy" id="994086"/>
    <lineage>
        <taxon>Eukaryota</taxon>
        <taxon>Fungi</taxon>
        <taxon>Dikarya</taxon>
        <taxon>Basidiomycota</taxon>
        <taxon>Agaricomycotina</taxon>
        <taxon>Agaricomycetes</taxon>
        <taxon>Agaricomycetidae</taxon>
        <taxon>Boletales</taxon>
        <taxon>Boletales incertae sedis</taxon>
        <taxon>Leucogyrophana</taxon>
    </lineage>
</organism>
<dbReference type="InterPro" id="IPR015943">
    <property type="entry name" value="WD40/YVTN_repeat-like_dom_sf"/>
</dbReference>
<evidence type="ECO:0000256" key="6">
    <source>
        <dbReference type="PROSITE-ProRule" id="PRU00221"/>
    </source>
</evidence>
<evidence type="ECO:0000256" key="2">
    <source>
        <dbReference type="ARBA" id="ARBA00022723"/>
    </source>
</evidence>
<feature type="compositionally biased region" description="Polar residues" evidence="7">
    <location>
        <begin position="918"/>
        <end position="927"/>
    </location>
</feature>
<sequence>MQSTAHRRSSTFNATAPTSLKGFTGDLFSDSRNHGYQGPIRHVRLNRATTSGGGTIAKSEDGVRCVVAGRESLRILRLSDPDETPTAEHKSSIGRGGHRIDSSRNLWEGSGLKIDSASTDVAWCYNNKILTSARNGDLIMWDLNKSGSTKYERKTKNHIRSIHKLSCSSIVPYYCVTGSADGDMRVWDLRDMTRSLMKIHHPTSVRSLVFSPCLSHPLQAVVGLDNGSIYRWDLQMGQRGQLDRLPVAHTSAILALDWCSTTGASGATDDLGSPMDRSFIVSGGLDHTVKVWDLSGSSTSSHIAHKPTYTLHPSYPVRRVLWRPDYPCELALVSNAEFGGGSGAELLASPRMQNASTAFLSATTPGVETKDKNSGAGSAGDAVEIWDVRRAWIAKWTVPASISEGGVTDTAFRDSHALLVQHSSGSFAQIDLRQSARPIDAIPRVALSWNAADGADGALAFVADKRARWEVPYDDIHPDKRPLLPERKLKPKALGDKGRVPGLQNMGTYVRAPQSENTETDLFGRLAKGYVIPKQPAQRREACSLNAEIALEAGNIHAAQVWILLGSLLTDVVPESITSSLPMVAKTTQPIPLTHSISAPAALPTVGSLSSHASGSTSKPASNRATSSDSQPQRHHSDAQPPKPTKPPPNSRNLTPASSASSSPRHIPISLPPTPALPPTTTMTPTTATPRKSSVLVPTTSLAHSHVRRPSVYSRTSAVPSMHSESPSAASASDKSLRHVGEGALDDSDSSEADAGGSDGAVESQSEIDHTENAAAVRPIMTKSRSLSLGRAGPAHPSPLSRLAGQHRWTEEEDEEGKGRDEEDEASPSPGSTDTDGEHSEDESDTEAKRRIVRVKANSASRSRSRKNSNAKRMKSRSRSSTVASLAAPLLSPTVSSPPAPSAPPGSPQQSRAVVRRGSQSSVQTVIAGSIRDQEHDVAAKDSEQNPGGHEQEPENWSEMSDQRKVTVTKEEHQLHKAGWRALQDALEEYADEGDIQMCAMLSLIAPKELNIELGRTVQFVEAYIDLLMRYRLHTSAAYLRKYSKVEEVQKMTGLETIIYTACGRCRKPVISLRSRNALVKGTYAICATCKAAVVRCSICHLPVRNLLFQCSVCSHGGHQECYRRYYMERPMIELQAPRASAARGRQLQRNQDGEHDPGDGGGLIDRMGERNMAGHACAAGCGHFCWAAIGRSTSGEGHDEPRTIS</sequence>
<dbReference type="PANTHER" id="PTHR46200">
    <property type="entry name" value="GATOR COMPLEX PROTEIN WDR24"/>
    <property type="match status" value="1"/>
</dbReference>
<name>A0A0C9W408_9AGAM</name>
<dbReference type="InterPro" id="IPR019775">
    <property type="entry name" value="WD40_repeat_CS"/>
</dbReference>
<feature type="compositionally biased region" description="Acidic residues" evidence="7">
    <location>
        <begin position="811"/>
        <end position="826"/>
    </location>
</feature>
<dbReference type="SUPFAM" id="SSF50978">
    <property type="entry name" value="WD40 repeat-like"/>
    <property type="match status" value="1"/>
</dbReference>
<feature type="compositionally biased region" description="Low complexity" evidence="7">
    <location>
        <begin position="608"/>
        <end position="618"/>
    </location>
</feature>
<dbReference type="PROSITE" id="PS00678">
    <property type="entry name" value="WD_REPEATS_1"/>
    <property type="match status" value="2"/>
</dbReference>
<dbReference type="GO" id="GO:0061700">
    <property type="term" value="C:GATOR2 complex"/>
    <property type="evidence" value="ECO:0007669"/>
    <property type="project" value="TreeGrafter"/>
</dbReference>
<evidence type="ECO:0000256" key="1">
    <source>
        <dbReference type="ARBA" id="ARBA00022574"/>
    </source>
</evidence>
<dbReference type="GO" id="GO:0016239">
    <property type="term" value="P:positive regulation of macroautophagy"/>
    <property type="evidence" value="ECO:0007669"/>
    <property type="project" value="TreeGrafter"/>
</dbReference>
<dbReference type="GO" id="GO:0005829">
    <property type="term" value="C:cytosol"/>
    <property type="evidence" value="ECO:0007669"/>
    <property type="project" value="TreeGrafter"/>
</dbReference>
<accession>A0A0C9W408</accession>
<dbReference type="PROSITE" id="PS50082">
    <property type="entry name" value="WD_REPEATS_2"/>
    <property type="match status" value="2"/>
</dbReference>
<dbReference type="InterPro" id="IPR001680">
    <property type="entry name" value="WD40_rpt"/>
</dbReference>